<keyword evidence="12" id="KW-1185">Reference proteome</keyword>
<dbReference type="PANTHER" id="PTHR46047:SF3">
    <property type="entry name" value="TYROSINE-PROTEIN PHOSPHATASE NON-RECEPTOR TYPE 61F"/>
    <property type="match status" value="1"/>
</dbReference>
<organism evidence="11 12">
    <name type="scientific">Helobdella robusta</name>
    <name type="common">Californian leech</name>
    <dbReference type="NCBI Taxonomy" id="6412"/>
    <lineage>
        <taxon>Eukaryota</taxon>
        <taxon>Metazoa</taxon>
        <taxon>Spiralia</taxon>
        <taxon>Lophotrochozoa</taxon>
        <taxon>Annelida</taxon>
        <taxon>Clitellata</taxon>
        <taxon>Hirudinea</taxon>
        <taxon>Rhynchobdellida</taxon>
        <taxon>Glossiphoniidae</taxon>
        <taxon>Helobdella</taxon>
    </lineage>
</organism>
<dbReference type="PROSITE" id="PS50056">
    <property type="entry name" value="TYR_PHOSPHATASE_2"/>
    <property type="match status" value="1"/>
</dbReference>
<dbReference type="PROSITE" id="PS50055">
    <property type="entry name" value="TYR_PHOSPHATASE_PTP"/>
    <property type="match status" value="1"/>
</dbReference>
<dbReference type="InterPro" id="IPR000387">
    <property type="entry name" value="Tyr_Pase_dom"/>
</dbReference>
<reference evidence="11" key="3">
    <citation type="submission" date="2015-06" db="UniProtKB">
        <authorList>
            <consortium name="EnsemblMetazoa"/>
        </authorList>
    </citation>
    <scope>IDENTIFICATION</scope>
</reference>
<evidence type="ECO:0000313" key="11">
    <source>
        <dbReference type="EnsemblMetazoa" id="HelroP149796"/>
    </source>
</evidence>
<dbReference type="InterPro" id="IPR000242">
    <property type="entry name" value="PTP_cat"/>
</dbReference>
<dbReference type="EMBL" id="KB096222">
    <property type="protein sequence ID" value="ESO07223.1"/>
    <property type="molecule type" value="Genomic_DNA"/>
</dbReference>
<name>T1EKD6_HELRO</name>
<dbReference type="HOGENOM" id="CLU_001645_9_1_1"/>
<dbReference type="CTD" id="20197036"/>
<evidence type="ECO:0000259" key="9">
    <source>
        <dbReference type="PROSITE" id="PS50056"/>
    </source>
</evidence>
<keyword evidence="5" id="KW-0378">Hydrolase</keyword>
<dbReference type="EnsemblMetazoa" id="HelroT149796">
    <property type="protein sequence ID" value="HelroP149796"/>
    <property type="gene ID" value="HelroG149796"/>
</dbReference>
<dbReference type="SUPFAM" id="SSF52799">
    <property type="entry name" value="(Phosphotyrosine protein) phosphatases II"/>
    <property type="match status" value="1"/>
</dbReference>
<reference evidence="12" key="1">
    <citation type="submission" date="2012-12" db="EMBL/GenBank/DDBJ databases">
        <authorList>
            <person name="Hellsten U."/>
            <person name="Grimwood J."/>
            <person name="Chapman J.A."/>
            <person name="Shapiro H."/>
            <person name="Aerts A."/>
            <person name="Otillar R.P."/>
            <person name="Terry A.Y."/>
            <person name="Boore J.L."/>
            <person name="Simakov O."/>
            <person name="Marletaz F."/>
            <person name="Cho S.-J."/>
            <person name="Edsinger-Gonzales E."/>
            <person name="Havlak P."/>
            <person name="Kuo D.-H."/>
            <person name="Larsson T."/>
            <person name="Lv J."/>
            <person name="Arendt D."/>
            <person name="Savage R."/>
            <person name="Osoegawa K."/>
            <person name="de Jong P."/>
            <person name="Lindberg D.R."/>
            <person name="Seaver E.C."/>
            <person name="Weisblat D.A."/>
            <person name="Putnam N.H."/>
            <person name="Grigoriev I.V."/>
            <person name="Rokhsar D.S."/>
        </authorList>
    </citation>
    <scope>NUCLEOTIDE SEQUENCE</scope>
</reference>
<dbReference type="eggNOG" id="KOG0789">
    <property type="taxonomic scope" value="Eukaryota"/>
</dbReference>
<evidence type="ECO:0000256" key="4">
    <source>
        <dbReference type="ARBA" id="ARBA00022553"/>
    </source>
</evidence>
<evidence type="ECO:0000313" key="10">
    <source>
        <dbReference type="EMBL" id="ESO07223.1"/>
    </source>
</evidence>
<dbReference type="InterPro" id="IPR003595">
    <property type="entry name" value="Tyr_Pase_cat"/>
</dbReference>
<feature type="domain" description="Tyrosine specific protein phosphatases" evidence="9">
    <location>
        <begin position="162"/>
        <end position="238"/>
    </location>
</feature>
<evidence type="ECO:0000256" key="5">
    <source>
        <dbReference type="ARBA" id="ARBA00022801"/>
    </source>
</evidence>
<evidence type="ECO:0000256" key="3">
    <source>
        <dbReference type="ARBA" id="ARBA00013064"/>
    </source>
</evidence>
<dbReference type="OrthoDB" id="9450131at2759"/>
<sequence length="256" mass="29729">SKRTEFKSRNRYGDVSPYDYSRVRLKQDNIDYINASLVKAEEANRAYILTQGPLPDTSGHFWLMVWEQGSSAILMLNRIIEKDHIKCHKYFPSRESRYDEEMTFKDVGLKVKFIDELESNKDFVIRLFELQKLKANDAKNTRQILQFHYMSWPDFGVPDTPTDFLNFLYTVRKYAALDDPSRPPVIHCSAGIGRSGTFCLVDTCLVLYGTLDNINVLGKLMEMRKYRMGLIQTHDQLRFSFIAIVKGASRLKLDDS</sequence>
<dbReference type="GeneID" id="20197036"/>
<dbReference type="InterPro" id="IPR051985">
    <property type="entry name" value="NR_tyrosine_phosphatase"/>
</dbReference>
<dbReference type="RefSeq" id="XP_009014601.1">
    <property type="nucleotide sequence ID" value="XM_009016353.1"/>
</dbReference>
<dbReference type="Proteomes" id="UP000015101">
    <property type="component" value="Unassembled WGS sequence"/>
</dbReference>
<gene>
    <name evidence="11" type="primary">20197036</name>
    <name evidence="10" type="ORF">HELRODRAFT_149796</name>
</gene>
<comment type="subcellular location">
    <subcellularLocation>
        <location evidence="1">Endomembrane system</location>
    </subcellularLocation>
</comment>
<dbReference type="SMART" id="SM00404">
    <property type="entry name" value="PTPc_motif"/>
    <property type="match status" value="1"/>
</dbReference>
<dbReference type="SMART" id="SM00194">
    <property type="entry name" value="PTPc"/>
    <property type="match status" value="1"/>
</dbReference>
<dbReference type="PRINTS" id="PR00700">
    <property type="entry name" value="PRTYPHPHTASE"/>
</dbReference>
<dbReference type="EC" id="3.1.3.48" evidence="3"/>
<dbReference type="Pfam" id="PF00102">
    <property type="entry name" value="Y_phosphatase"/>
    <property type="match status" value="1"/>
</dbReference>
<dbReference type="InterPro" id="IPR016130">
    <property type="entry name" value="Tyr_Pase_AS"/>
</dbReference>
<dbReference type="GO" id="GO:0012505">
    <property type="term" value="C:endomembrane system"/>
    <property type="evidence" value="ECO:0007669"/>
    <property type="project" value="UniProtKB-SubCell"/>
</dbReference>
<dbReference type="InParanoid" id="T1EKD6"/>
<dbReference type="Gene3D" id="3.90.190.10">
    <property type="entry name" value="Protein tyrosine phosphatase superfamily"/>
    <property type="match status" value="1"/>
</dbReference>
<comment type="similarity">
    <text evidence="2">Belongs to the protein-tyrosine phosphatase family. Non-receptor class 1 subfamily.</text>
</comment>
<dbReference type="STRING" id="6412.T1EKD6"/>
<keyword evidence="6" id="KW-0904">Protein phosphatase</keyword>
<dbReference type="PROSITE" id="PS00383">
    <property type="entry name" value="TYR_PHOSPHATASE_1"/>
    <property type="match status" value="1"/>
</dbReference>
<dbReference type="PANTHER" id="PTHR46047">
    <property type="entry name" value="TYROSINE-PROTEIN PHOSPHATASE NON-RECEPTOR TYPE 61F"/>
    <property type="match status" value="1"/>
</dbReference>
<keyword evidence="4" id="KW-0597">Phosphoprotein</keyword>
<evidence type="ECO:0000313" key="12">
    <source>
        <dbReference type="Proteomes" id="UP000015101"/>
    </source>
</evidence>
<evidence type="ECO:0000256" key="1">
    <source>
        <dbReference type="ARBA" id="ARBA00004308"/>
    </source>
</evidence>
<dbReference type="GO" id="GO:0004725">
    <property type="term" value="F:protein tyrosine phosphatase activity"/>
    <property type="evidence" value="ECO:0007669"/>
    <property type="project" value="UniProtKB-EC"/>
</dbReference>
<protein>
    <recommendedName>
        <fullName evidence="3">protein-tyrosine-phosphatase</fullName>
        <ecNumber evidence="3">3.1.3.48</ecNumber>
    </recommendedName>
</protein>
<accession>T1EKD6</accession>
<evidence type="ECO:0000259" key="8">
    <source>
        <dbReference type="PROSITE" id="PS50055"/>
    </source>
</evidence>
<dbReference type="KEGG" id="hro:HELRODRAFT_149796"/>
<dbReference type="EMBL" id="AMQM01003586">
    <property type="status" value="NOT_ANNOTATED_CDS"/>
    <property type="molecule type" value="Genomic_DNA"/>
</dbReference>
<dbReference type="InterPro" id="IPR029021">
    <property type="entry name" value="Prot-tyrosine_phosphatase-like"/>
</dbReference>
<reference evidence="10 12" key="2">
    <citation type="journal article" date="2013" name="Nature">
        <title>Insights into bilaterian evolution from three spiralian genomes.</title>
        <authorList>
            <person name="Simakov O."/>
            <person name="Marletaz F."/>
            <person name="Cho S.J."/>
            <person name="Edsinger-Gonzales E."/>
            <person name="Havlak P."/>
            <person name="Hellsten U."/>
            <person name="Kuo D.H."/>
            <person name="Larsson T."/>
            <person name="Lv J."/>
            <person name="Arendt D."/>
            <person name="Savage R."/>
            <person name="Osoegawa K."/>
            <person name="de Jong P."/>
            <person name="Grimwood J."/>
            <person name="Chapman J.A."/>
            <person name="Shapiro H."/>
            <person name="Aerts A."/>
            <person name="Otillar R.P."/>
            <person name="Terry A.Y."/>
            <person name="Boore J.L."/>
            <person name="Grigoriev I.V."/>
            <person name="Lindberg D.R."/>
            <person name="Seaver E.C."/>
            <person name="Weisblat D.A."/>
            <person name="Putnam N.H."/>
            <person name="Rokhsar D.S."/>
        </authorList>
    </citation>
    <scope>NUCLEOTIDE SEQUENCE</scope>
</reference>
<dbReference type="AlphaFoldDB" id="T1EKD6"/>
<feature type="domain" description="Tyrosine-protein phosphatase" evidence="8">
    <location>
        <begin position="1"/>
        <end position="247"/>
    </location>
</feature>
<proteinExistence type="inferred from homology"/>
<dbReference type="OMA" id="QFCWKTI"/>
<keyword evidence="7" id="KW-0472">Membrane</keyword>
<evidence type="ECO:0000256" key="2">
    <source>
        <dbReference type="ARBA" id="ARBA00009701"/>
    </source>
</evidence>
<evidence type="ECO:0000256" key="7">
    <source>
        <dbReference type="ARBA" id="ARBA00023136"/>
    </source>
</evidence>
<evidence type="ECO:0000256" key="6">
    <source>
        <dbReference type="ARBA" id="ARBA00022912"/>
    </source>
</evidence>